<organism evidence="4 5">
    <name type="scientific">Haloarcula rubra</name>
    <dbReference type="NCBI Taxonomy" id="2487747"/>
    <lineage>
        <taxon>Archaea</taxon>
        <taxon>Methanobacteriati</taxon>
        <taxon>Methanobacteriota</taxon>
        <taxon>Stenosarchaea group</taxon>
        <taxon>Halobacteria</taxon>
        <taxon>Halobacteriales</taxon>
        <taxon>Haloarculaceae</taxon>
        <taxon>Haloarcula</taxon>
    </lineage>
</organism>
<dbReference type="InterPro" id="IPR025646">
    <property type="entry name" value="DUF4350"/>
</dbReference>
<evidence type="ECO:0000259" key="3">
    <source>
        <dbReference type="Pfam" id="PF14258"/>
    </source>
</evidence>
<accession>A0AAW4PZK4</accession>
<dbReference type="EMBL" id="RKLR01000018">
    <property type="protein sequence ID" value="MBX0325692.1"/>
    <property type="molecule type" value="Genomic_DNA"/>
</dbReference>
<feature type="region of interest" description="Disordered" evidence="1">
    <location>
        <begin position="309"/>
        <end position="348"/>
    </location>
</feature>
<evidence type="ECO:0000256" key="2">
    <source>
        <dbReference type="SAM" id="Phobius"/>
    </source>
</evidence>
<evidence type="ECO:0000313" key="5">
    <source>
        <dbReference type="Proteomes" id="UP001430377"/>
    </source>
</evidence>
<reference evidence="4 5" key="1">
    <citation type="submission" date="2021-06" db="EMBL/GenBank/DDBJ databases">
        <title>Halomicroarcula sp. a new haloarchaeum isolated from saline soil.</title>
        <authorList>
            <person name="Duran-Viseras A."/>
            <person name="Sanchez-Porro C."/>
            <person name="Ventosa A."/>
        </authorList>
    </citation>
    <scope>NUCLEOTIDE SEQUENCE [LARGE SCALE GENOMIC DNA]</scope>
    <source>
        <strain evidence="4 5">F13</strain>
    </source>
</reference>
<keyword evidence="2" id="KW-0812">Transmembrane</keyword>
<dbReference type="Proteomes" id="UP001430377">
    <property type="component" value="Unassembled WGS sequence"/>
</dbReference>
<evidence type="ECO:0000256" key="1">
    <source>
        <dbReference type="SAM" id="MobiDB-lite"/>
    </source>
</evidence>
<feature type="domain" description="DUF4350" evidence="3">
    <location>
        <begin position="115"/>
        <end position="300"/>
    </location>
</feature>
<name>A0AAW4PZK4_9EURY</name>
<dbReference type="RefSeq" id="WP_220620555.1">
    <property type="nucleotide sequence ID" value="NZ_RKLR01000018.1"/>
</dbReference>
<proteinExistence type="predicted"/>
<dbReference type="Pfam" id="PF14258">
    <property type="entry name" value="DUF4350"/>
    <property type="match status" value="1"/>
</dbReference>
<sequence length="348" mass="36310">MTEGRVVTLVATYIVVAVLLVGGTALLGLAVGGTVGTPDGVGIEGQSPAQFQPDRVNPEVDPETGRIAVERGDARILVDADHGNQFEESDLEPAVEAAFRAGHTVTFSDAVDSDQQYNQTLAGRSGLLVVQPTEGFSAGERAVIRNFTAEGGHVVVFAEPTQSRVSTGLFGGGATTVSFGANNLTESYGVRIGAEPLFNVEDSANDNNFKSIYSSPRGDDPLTEGAETVTFDAGGYVVVRRTSDAEVVYQSVPGTRTLDSRRAGQYPTVARTENLVFVADTTLLERSEVYDADNEVFVGNLLSFLVSGDAPERLPGATETDGDGGGTNDGPTGNGTVTPTNETPTPST</sequence>
<dbReference type="AlphaFoldDB" id="A0AAW4PZK4"/>
<keyword evidence="2" id="KW-1133">Transmembrane helix</keyword>
<feature type="compositionally biased region" description="Low complexity" evidence="1">
    <location>
        <begin position="329"/>
        <end position="348"/>
    </location>
</feature>
<protein>
    <submittedName>
        <fullName evidence="4">GldG family protein</fullName>
    </submittedName>
</protein>
<keyword evidence="5" id="KW-1185">Reference proteome</keyword>
<comment type="caution">
    <text evidence="4">The sequence shown here is derived from an EMBL/GenBank/DDBJ whole genome shotgun (WGS) entry which is preliminary data.</text>
</comment>
<feature type="region of interest" description="Disordered" evidence="1">
    <location>
        <begin position="41"/>
        <end position="61"/>
    </location>
</feature>
<keyword evidence="2" id="KW-0472">Membrane</keyword>
<evidence type="ECO:0000313" key="4">
    <source>
        <dbReference type="EMBL" id="MBX0325692.1"/>
    </source>
</evidence>
<gene>
    <name evidence="4" type="ORF">EGH21_21990</name>
</gene>
<feature type="transmembrane region" description="Helical" evidence="2">
    <location>
        <begin position="7"/>
        <end position="31"/>
    </location>
</feature>